<dbReference type="SUPFAM" id="SSF54826">
    <property type="entry name" value="Enolase N-terminal domain-like"/>
    <property type="match status" value="1"/>
</dbReference>
<evidence type="ECO:0000256" key="1">
    <source>
        <dbReference type="ARBA" id="ARBA00023239"/>
    </source>
</evidence>
<sequence length="403" mass="44581">MKITGIETINLKEFRNVTWVRVHTDAGSFGLGETFYGSDAVCGFIHETLGNELIGRDPTQIDAISRLLLNPICGFNSTGAEMRAASAIDIALWDLAGKTLDVPVHQLLGGRSRDKIRAYNTCAGYEYVKDKQVNTTEDWSTDSVAQGPYEDLEAFLSDAGTLAKSLLDMGFRGMKIWPFDQFAVKTNGTYISPEDLEAGLRPFKQIRDAVGDAMDIHVELHSVWNLPMAEKIARALKPYNVFWLEDPIKMTNVDALAEYARRADTWVTASENLATRWSFRELFEKRATDVCMLDIGWCGGLTEAKKIATMAETYELPVAPHDCTGPGLLTAAVHLSINLPNALVQEMVRAFYFGWYSELMEGLPVFENGYLLAPTAPGLGISLSPKVFERSDATIRITGSKNS</sequence>
<dbReference type="InterPro" id="IPR036849">
    <property type="entry name" value="Enolase-like_C_sf"/>
</dbReference>
<name>A0A1I3ZGN2_9HYPH</name>
<dbReference type="SMART" id="SM00922">
    <property type="entry name" value="MR_MLE"/>
    <property type="match status" value="1"/>
</dbReference>
<dbReference type="Proteomes" id="UP000199598">
    <property type="component" value="Unassembled WGS sequence"/>
</dbReference>
<dbReference type="InterPro" id="IPR013342">
    <property type="entry name" value="Mandelate_racemase_C"/>
</dbReference>
<dbReference type="SFLD" id="SFLDS00001">
    <property type="entry name" value="Enolase"/>
    <property type="match status" value="1"/>
</dbReference>
<dbReference type="Gene3D" id="3.30.390.10">
    <property type="entry name" value="Enolase-like, N-terminal domain"/>
    <property type="match status" value="1"/>
</dbReference>
<dbReference type="PANTHER" id="PTHR48080">
    <property type="entry name" value="D-GALACTONATE DEHYDRATASE-RELATED"/>
    <property type="match status" value="1"/>
</dbReference>
<dbReference type="Pfam" id="PF02746">
    <property type="entry name" value="MR_MLE_N"/>
    <property type="match status" value="1"/>
</dbReference>
<keyword evidence="1" id="KW-0456">Lyase</keyword>
<dbReference type="Pfam" id="PF13378">
    <property type="entry name" value="MR_MLE_C"/>
    <property type="match status" value="1"/>
</dbReference>
<dbReference type="Gene3D" id="3.20.20.120">
    <property type="entry name" value="Enolase-like C-terminal domain"/>
    <property type="match status" value="1"/>
</dbReference>
<evidence type="ECO:0000313" key="4">
    <source>
        <dbReference type="Proteomes" id="UP000199598"/>
    </source>
</evidence>
<dbReference type="PANTHER" id="PTHR48080:SF2">
    <property type="entry name" value="D-GALACTONATE DEHYDRATASE"/>
    <property type="match status" value="1"/>
</dbReference>
<comment type="caution">
    <text evidence="3">The sequence shown here is derived from an EMBL/GenBank/DDBJ whole genome shotgun (WGS) entry which is preliminary data.</text>
</comment>
<dbReference type="PROSITE" id="PS00908">
    <property type="entry name" value="MR_MLE_1"/>
    <property type="match status" value="1"/>
</dbReference>
<dbReference type="InterPro" id="IPR029017">
    <property type="entry name" value="Enolase-like_N"/>
</dbReference>
<gene>
    <name evidence="3" type="ORF">SAMN04488518_10591</name>
</gene>
<dbReference type="SFLD" id="SFLDG00179">
    <property type="entry name" value="mandelate_racemase"/>
    <property type="match status" value="1"/>
</dbReference>
<dbReference type="InterPro" id="IPR034593">
    <property type="entry name" value="DgoD-like"/>
</dbReference>
<dbReference type="RefSeq" id="WP_093519321.1">
    <property type="nucleotide sequence ID" value="NZ_FOSK01000005.1"/>
</dbReference>
<dbReference type="CDD" id="cd03316">
    <property type="entry name" value="MR_like"/>
    <property type="match status" value="1"/>
</dbReference>
<proteinExistence type="predicted"/>
<feature type="domain" description="Mandelate racemase/muconate lactonizing enzyme C-terminal" evidence="2">
    <location>
        <begin position="156"/>
        <end position="266"/>
    </location>
</feature>
<protein>
    <submittedName>
        <fullName evidence="3">L-alanine-DL-glutamate epimerase</fullName>
    </submittedName>
</protein>
<dbReference type="InterPro" id="IPR013341">
    <property type="entry name" value="Mandelate_racemase_N_dom"/>
</dbReference>
<dbReference type="EMBL" id="FOSK01000005">
    <property type="protein sequence ID" value="SFK43205.1"/>
    <property type="molecule type" value="Genomic_DNA"/>
</dbReference>
<dbReference type="InterPro" id="IPR018110">
    <property type="entry name" value="Mandel_Rmase/mucon_lact_enz_CS"/>
</dbReference>
<evidence type="ECO:0000259" key="2">
    <source>
        <dbReference type="SMART" id="SM00922"/>
    </source>
</evidence>
<accession>A0A1I3ZGN2</accession>
<dbReference type="InterPro" id="IPR029065">
    <property type="entry name" value="Enolase_C-like"/>
</dbReference>
<keyword evidence="4" id="KW-1185">Reference proteome</keyword>
<dbReference type="SUPFAM" id="SSF51604">
    <property type="entry name" value="Enolase C-terminal domain-like"/>
    <property type="match status" value="1"/>
</dbReference>
<evidence type="ECO:0000313" key="3">
    <source>
        <dbReference type="EMBL" id="SFK43205.1"/>
    </source>
</evidence>
<organism evidence="3 4">
    <name type="scientific">Pseudovibrio ascidiaceicola</name>
    <dbReference type="NCBI Taxonomy" id="285279"/>
    <lineage>
        <taxon>Bacteria</taxon>
        <taxon>Pseudomonadati</taxon>
        <taxon>Pseudomonadota</taxon>
        <taxon>Alphaproteobacteria</taxon>
        <taxon>Hyphomicrobiales</taxon>
        <taxon>Stappiaceae</taxon>
        <taxon>Pseudovibrio</taxon>
    </lineage>
</organism>
<reference evidence="3 4" key="1">
    <citation type="submission" date="2016-10" db="EMBL/GenBank/DDBJ databases">
        <authorList>
            <person name="Varghese N."/>
            <person name="Submissions S."/>
        </authorList>
    </citation>
    <scope>NUCLEOTIDE SEQUENCE [LARGE SCALE GENOMIC DNA]</scope>
    <source>
        <strain evidence="3 4">DSM 16392</strain>
    </source>
</reference>